<comment type="caution">
    <text evidence="1">The sequence shown here is derived from an EMBL/GenBank/DDBJ whole genome shotgun (WGS) entry which is preliminary data.</text>
</comment>
<proteinExistence type="predicted"/>
<organism evidence="1 2">
    <name type="scientific">Agrobacterium vitis</name>
    <name type="common">Rhizobium vitis</name>
    <dbReference type="NCBI Taxonomy" id="373"/>
    <lineage>
        <taxon>Bacteria</taxon>
        <taxon>Pseudomonadati</taxon>
        <taxon>Pseudomonadota</taxon>
        <taxon>Alphaproteobacteria</taxon>
        <taxon>Hyphomicrobiales</taxon>
        <taxon>Rhizobiaceae</taxon>
        <taxon>Rhizobium/Agrobacterium group</taxon>
        <taxon>Agrobacterium</taxon>
    </lineage>
</organism>
<name>A0ABD6G714_AGRVI</name>
<sequence length="161" mass="17277">MINRFALILTETMMILAGLTVGAEAMDRYYCAVDDAKLKLSIEAAFKEGAGWPLGSLRGVVVFKPGQGAPGEDKTVSGAVRLAMTDIALSKREDRSIQLRTSSLSGDVGKIMVVDMLLNASMQGSDINRFAGTYAVTVRPQGKTNPATSVQWDGALTCRRF</sequence>
<protein>
    <submittedName>
        <fullName evidence="1">Uncharacterized protein</fullName>
    </submittedName>
</protein>
<evidence type="ECO:0000313" key="1">
    <source>
        <dbReference type="EMBL" id="MUP04870.1"/>
    </source>
</evidence>
<dbReference type="RefSeq" id="WP_070165640.1">
    <property type="nucleotide sequence ID" value="NZ_CP118260.1"/>
</dbReference>
<dbReference type="EMBL" id="MBEV02000004">
    <property type="protein sequence ID" value="MUP04870.1"/>
    <property type="molecule type" value="Genomic_DNA"/>
</dbReference>
<dbReference type="AlphaFoldDB" id="A0ABD6G714"/>
<accession>A0ABD6G714</accession>
<reference evidence="1 2" key="1">
    <citation type="submission" date="2019-11" db="EMBL/GenBank/DDBJ databases">
        <title>Whole-genome sequencing of Allorhizobium vitis.</title>
        <authorList>
            <person name="Gan H.M."/>
            <person name="Savka M.A."/>
        </authorList>
    </citation>
    <scope>NUCLEOTIDE SEQUENCE [LARGE SCALE GENOMIC DNA]</scope>
    <source>
        <strain evidence="1 2">AB4</strain>
    </source>
</reference>
<gene>
    <name evidence="1" type="ORF">BBI04_008595</name>
</gene>
<dbReference type="Proteomes" id="UP000175993">
    <property type="component" value="Unassembled WGS sequence"/>
</dbReference>
<evidence type="ECO:0000313" key="2">
    <source>
        <dbReference type="Proteomes" id="UP000175993"/>
    </source>
</evidence>